<dbReference type="SUPFAM" id="SSF51120">
    <property type="entry name" value="beta-Roll"/>
    <property type="match status" value="1"/>
</dbReference>
<dbReference type="Proteomes" id="UP000092565">
    <property type="component" value="Chromosome"/>
</dbReference>
<proteinExistence type="predicted"/>
<accession>A0A1B0ZW60</accession>
<evidence type="ECO:0008006" key="3">
    <source>
        <dbReference type="Google" id="ProtNLM"/>
    </source>
</evidence>
<dbReference type="EMBL" id="CP015124">
    <property type="protein sequence ID" value="ANP38364.1"/>
    <property type="molecule type" value="Genomic_DNA"/>
</dbReference>
<dbReference type="InterPro" id="IPR018511">
    <property type="entry name" value="Hemolysin-typ_Ca-bd_CS"/>
</dbReference>
<name>A0A1B0ZW60_9RHOB</name>
<keyword evidence="2" id="KW-1185">Reference proteome</keyword>
<evidence type="ECO:0000313" key="1">
    <source>
        <dbReference type="EMBL" id="ANP38364.1"/>
    </source>
</evidence>
<dbReference type="OrthoDB" id="9795675at2"/>
<dbReference type="GO" id="GO:0005509">
    <property type="term" value="F:calcium ion binding"/>
    <property type="evidence" value="ECO:0007669"/>
    <property type="project" value="InterPro"/>
</dbReference>
<dbReference type="InterPro" id="IPR001343">
    <property type="entry name" value="Hemolysn_Ca-bd"/>
</dbReference>
<dbReference type="InterPro" id="IPR011049">
    <property type="entry name" value="Serralysin-like_metalloprot_C"/>
</dbReference>
<dbReference type="Gene3D" id="2.150.10.10">
    <property type="entry name" value="Serralysin-like metalloprotease, C-terminal"/>
    <property type="match status" value="1"/>
</dbReference>
<dbReference type="PROSITE" id="PS00330">
    <property type="entry name" value="HEMOLYSIN_CALCIUM"/>
    <property type="match status" value="2"/>
</dbReference>
<dbReference type="RefSeq" id="WP_133245383.1">
    <property type="nucleotide sequence ID" value="NZ_CP015124.1"/>
</dbReference>
<dbReference type="PRINTS" id="PR00313">
    <property type="entry name" value="CABNDNGRPT"/>
</dbReference>
<sequence>MVELIYEGTERYVMTQSGIGWFSFHFNLKAEVTDASSTGFTLMRNTDLGIPGFDPIPDTSPDVYNGTGLQFQSITRDGHSILTPYSGLIEGVTETGTNFTTTVTNLNIDAEDFFRVSETDRNRDNVKLFKQVFSGDDFFDLGSRGDKVKGYNGNDEMLGRGGGDKLWGGRGNDTLKGGGGRDLLQGDQGDDMLAGGRGADTFKFKGRNIGDDTIEDWRDGTDLIAIKHRSVDDFSDLTLTQNGNDAVISYRAGSITLADTNISDLDGSDFLF</sequence>
<evidence type="ECO:0000313" key="2">
    <source>
        <dbReference type="Proteomes" id="UP000092565"/>
    </source>
</evidence>
<organism evidence="1 2">
    <name type="scientific">Phaeobacter gallaeciensis</name>
    <dbReference type="NCBI Taxonomy" id="60890"/>
    <lineage>
        <taxon>Bacteria</taxon>
        <taxon>Pseudomonadati</taxon>
        <taxon>Pseudomonadota</taxon>
        <taxon>Alphaproteobacteria</taxon>
        <taxon>Rhodobacterales</taxon>
        <taxon>Roseobacteraceae</taxon>
        <taxon>Phaeobacter</taxon>
    </lineage>
</organism>
<protein>
    <recommendedName>
        <fullName evidence="3">Calcium-binding protein</fullName>
    </recommendedName>
</protein>
<reference evidence="1 2" key="1">
    <citation type="submission" date="2016-04" db="EMBL/GenBank/DDBJ databases">
        <authorList>
            <person name="Evans L.H."/>
            <person name="Alamgir A."/>
            <person name="Owens N."/>
            <person name="Weber N.D."/>
            <person name="Virtaneva K."/>
            <person name="Barbian K."/>
            <person name="Babar A."/>
            <person name="Rosenke K."/>
        </authorList>
    </citation>
    <scope>NUCLEOTIDE SEQUENCE [LARGE SCALE GENOMIC DNA]</scope>
    <source>
        <strain evidence="1 2">JL2886</strain>
    </source>
</reference>
<dbReference type="AlphaFoldDB" id="A0A1B0ZW60"/>
<dbReference type="Pfam" id="PF00353">
    <property type="entry name" value="HemolysinCabind"/>
    <property type="match status" value="2"/>
</dbReference>
<gene>
    <name evidence="1" type="ORF">JL2886_03488</name>
</gene>